<accession>A0A7J9JU09</accession>
<comment type="caution">
    <text evidence="1">The sequence shown here is derived from an EMBL/GenBank/DDBJ whole genome shotgun (WGS) entry which is preliminary data.</text>
</comment>
<name>A0A7J9JU09_9ROSI</name>
<dbReference type="AlphaFoldDB" id="A0A7J9JU09"/>
<protein>
    <submittedName>
        <fullName evidence="1">Uncharacterized protein</fullName>
    </submittedName>
</protein>
<proteinExistence type="predicted"/>
<reference evidence="1 2" key="1">
    <citation type="journal article" date="2019" name="Genome Biol. Evol.">
        <title>Insights into the evolution of the New World diploid cottons (Gossypium, subgenus Houzingenia) based on genome sequencing.</title>
        <authorList>
            <person name="Grover C.E."/>
            <person name="Arick M.A. 2nd"/>
            <person name="Thrash A."/>
            <person name="Conover J.L."/>
            <person name="Sanders W.S."/>
            <person name="Peterson D.G."/>
            <person name="Frelichowski J.E."/>
            <person name="Scheffler J.A."/>
            <person name="Scheffler B.E."/>
            <person name="Wendel J.F."/>
        </authorList>
    </citation>
    <scope>NUCLEOTIDE SEQUENCE [LARGE SCALE GENOMIC DNA]</scope>
    <source>
        <strain evidence="1">6</strain>
        <tissue evidence="1">Leaf</tissue>
    </source>
</reference>
<evidence type="ECO:0000313" key="1">
    <source>
        <dbReference type="EMBL" id="MBA0837684.1"/>
    </source>
</evidence>
<organism evidence="1 2">
    <name type="scientific">Gossypium armourianum</name>
    <dbReference type="NCBI Taxonomy" id="34283"/>
    <lineage>
        <taxon>Eukaryota</taxon>
        <taxon>Viridiplantae</taxon>
        <taxon>Streptophyta</taxon>
        <taxon>Embryophyta</taxon>
        <taxon>Tracheophyta</taxon>
        <taxon>Spermatophyta</taxon>
        <taxon>Magnoliopsida</taxon>
        <taxon>eudicotyledons</taxon>
        <taxon>Gunneridae</taxon>
        <taxon>Pentapetalae</taxon>
        <taxon>rosids</taxon>
        <taxon>malvids</taxon>
        <taxon>Malvales</taxon>
        <taxon>Malvaceae</taxon>
        <taxon>Malvoideae</taxon>
        <taxon>Gossypium</taxon>
    </lineage>
</organism>
<evidence type="ECO:0000313" key="2">
    <source>
        <dbReference type="Proteomes" id="UP000593575"/>
    </source>
</evidence>
<dbReference type="PANTHER" id="PTHR47481:SF22">
    <property type="entry name" value="RETROTRANSPOSON GAG DOMAIN-CONTAINING PROTEIN"/>
    <property type="match status" value="1"/>
</dbReference>
<gene>
    <name evidence="1" type="ORF">Goarm_009821</name>
</gene>
<keyword evidence="2" id="KW-1185">Reference proteome</keyword>
<dbReference type="EMBL" id="JABFAE010000009">
    <property type="protein sequence ID" value="MBA0837684.1"/>
    <property type="molecule type" value="Genomic_DNA"/>
</dbReference>
<dbReference type="PANTHER" id="PTHR47481">
    <property type="match status" value="1"/>
</dbReference>
<dbReference type="SUPFAM" id="SSF52047">
    <property type="entry name" value="RNI-like"/>
    <property type="match status" value="1"/>
</dbReference>
<sequence length="409" mass="47069">MLDLRQGPLTEWTWDFKPSVSPYYYGLLNLERNDCECANKNKCFDSILRTINGFRSLTICRWFFETSMCKKLPFSSRDPLFCLRKLKELWWIDCSMERESINALLCFLKLCPNLERLYITIDPKCYDMPSTAKFSTLVIVPGKLNDLKTVKLEGFADEEKEIFMARRLLPLFGDNNPIIISKSKGEYLKHLVKVAKLEKKGKYPYKFKAVENVDENFSDHLSGEKNGSFFSTKCVNVRLDEKNYLIWKQQVLFTICGHSLEDFFDSSTFPPSKFIIVIESGKPIPNEAYTLFAKQDCALASWILSTMSLDILTQLVGAKTSASIWSTLTQLFLYLSTTKVMHLHCKLRSLRKGTLFMRDYFSKIKEPTSQGPQPLSTLFPNHVLFIPIVAEAEPLIACSANFVAEWDIL</sequence>
<dbReference type="Proteomes" id="UP000593575">
    <property type="component" value="Unassembled WGS sequence"/>
</dbReference>